<keyword evidence="3" id="KW-0949">S-adenosyl-L-methionine</keyword>
<dbReference type="GO" id="GO:0008168">
    <property type="term" value="F:methyltransferase activity"/>
    <property type="evidence" value="ECO:0007669"/>
    <property type="project" value="UniProtKB-KW"/>
</dbReference>
<dbReference type="PANTHER" id="PTHR33603:SF1">
    <property type="entry name" value="RIBOSOMAL RNA LARGE SUBUNIT METHYLTRANSFERASE H"/>
    <property type="match status" value="1"/>
</dbReference>
<dbReference type="InterPro" id="IPR029026">
    <property type="entry name" value="tRNA_m1G_MTases_N"/>
</dbReference>
<evidence type="ECO:0000313" key="7">
    <source>
        <dbReference type="Proteomes" id="UP000247498"/>
    </source>
</evidence>
<dbReference type="SUPFAM" id="SSF75217">
    <property type="entry name" value="alpha/beta knot"/>
    <property type="match status" value="1"/>
</dbReference>
<dbReference type="AlphaFoldDB" id="A0A2V0P3V0"/>
<dbReference type="Gene3D" id="3.40.1280.10">
    <property type="match status" value="1"/>
</dbReference>
<keyword evidence="7" id="KW-1185">Reference proteome</keyword>
<dbReference type="InterPro" id="IPR003742">
    <property type="entry name" value="RlmH-like"/>
</dbReference>
<evidence type="ECO:0008006" key="8">
    <source>
        <dbReference type="Google" id="ProtNLM"/>
    </source>
</evidence>
<reference evidence="6 7" key="1">
    <citation type="journal article" date="2018" name="Sci. Rep.">
        <title>Raphidocelis subcapitata (=Pseudokirchneriella subcapitata) provides an insight into genome evolution and environmental adaptations in the Sphaeropleales.</title>
        <authorList>
            <person name="Suzuki S."/>
            <person name="Yamaguchi H."/>
            <person name="Nakajima N."/>
            <person name="Kawachi M."/>
        </authorList>
    </citation>
    <scope>NUCLEOTIDE SEQUENCE [LARGE SCALE GENOMIC DNA]</scope>
    <source>
        <strain evidence="6 7">NIES-35</strain>
    </source>
</reference>
<keyword evidence="1" id="KW-0489">Methyltransferase</keyword>
<protein>
    <recommendedName>
        <fullName evidence="8">RNA methyltransferase</fullName>
    </recommendedName>
</protein>
<evidence type="ECO:0000256" key="2">
    <source>
        <dbReference type="ARBA" id="ARBA00022679"/>
    </source>
</evidence>
<keyword evidence="2" id="KW-0808">Transferase</keyword>
<dbReference type="Proteomes" id="UP000247498">
    <property type="component" value="Unassembled WGS sequence"/>
</dbReference>
<dbReference type="EMBL" id="BDRX01000053">
    <property type="protein sequence ID" value="GBF94551.1"/>
    <property type="molecule type" value="Genomic_DNA"/>
</dbReference>
<dbReference type="FunCoup" id="A0A2V0P3V0">
    <property type="interactions" value="32"/>
</dbReference>
<dbReference type="STRING" id="307507.A0A2V0P3V0"/>
<evidence type="ECO:0000256" key="3">
    <source>
        <dbReference type="ARBA" id="ARBA00022691"/>
    </source>
</evidence>
<gene>
    <name evidence="6" type="ORF">Rsub_06666</name>
</gene>
<feature type="region of interest" description="Disordered" evidence="5">
    <location>
        <begin position="30"/>
        <end position="56"/>
    </location>
</feature>
<dbReference type="InterPro" id="IPR029028">
    <property type="entry name" value="Alpha/beta_knot_MTases"/>
</dbReference>
<dbReference type="InParanoid" id="A0A2V0P3V0"/>
<accession>A0A2V0P3V0</accession>
<comment type="similarity">
    <text evidence="4">Belongs to the RNA methyltransferase RlmH family.</text>
</comment>
<dbReference type="Pfam" id="PF02590">
    <property type="entry name" value="SPOUT_MTase"/>
    <property type="match status" value="1"/>
</dbReference>
<dbReference type="GO" id="GO:0032259">
    <property type="term" value="P:methylation"/>
    <property type="evidence" value="ECO:0007669"/>
    <property type="project" value="UniProtKB-KW"/>
</dbReference>
<evidence type="ECO:0000256" key="4">
    <source>
        <dbReference type="ARBA" id="ARBA00038303"/>
    </source>
</evidence>
<name>A0A2V0P3V0_9CHLO</name>
<proteinExistence type="inferred from homology"/>
<organism evidence="6 7">
    <name type="scientific">Raphidocelis subcapitata</name>
    <dbReference type="NCBI Taxonomy" id="307507"/>
    <lineage>
        <taxon>Eukaryota</taxon>
        <taxon>Viridiplantae</taxon>
        <taxon>Chlorophyta</taxon>
        <taxon>core chlorophytes</taxon>
        <taxon>Chlorophyceae</taxon>
        <taxon>CS clade</taxon>
        <taxon>Sphaeropleales</taxon>
        <taxon>Selenastraceae</taxon>
        <taxon>Raphidocelis</taxon>
    </lineage>
</organism>
<dbReference type="HAMAP" id="MF_00658">
    <property type="entry name" value="23SrRNA_methyltr_H"/>
    <property type="match status" value="1"/>
</dbReference>
<comment type="caution">
    <text evidence="6">The sequence shown here is derived from an EMBL/GenBank/DDBJ whole genome shotgun (WGS) entry which is preliminary data.</text>
</comment>
<sequence length="215" mass="23312">MLAAAQRQLNRLHAGSLLIDGRISPQRRRLSVSRHVCGAGKQQQQQQPSGEGGKPLARSIRAMPIRIISVSKGTPASNAYVDEWLDKLRRYAPAEVVQVKPNPLKARDVDVAKAAEAQKVLALLSPRDRVVALDERGREVSSEDVARLLAAAGDDGVPLAFCIGGPFGHGPGVLERADDRLRLSKLVLNHSVALAVLVEQLYRGHTILEGSPYHH</sequence>
<dbReference type="GO" id="GO:0006364">
    <property type="term" value="P:rRNA processing"/>
    <property type="evidence" value="ECO:0007669"/>
    <property type="project" value="InterPro"/>
</dbReference>
<evidence type="ECO:0000256" key="5">
    <source>
        <dbReference type="SAM" id="MobiDB-lite"/>
    </source>
</evidence>
<evidence type="ECO:0000313" key="6">
    <source>
        <dbReference type="EMBL" id="GBF94551.1"/>
    </source>
</evidence>
<dbReference type="OrthoDB" id="429744at2759"/>
<dbReference type="CDD" id="cd18081">
    <property type="entry name" value="RlmH-like"/>
    <property type="match status" value="1"/>
</dbReference>
<dbReference type="PANTHER" id="PTHR33603">
    <property type="entry name" value="METHYLTRANSFERASE"/>
    <property type="match status" value="1"/>
</dbReference>
<evidence type="ECO:0000256" key="1">
    <source>
        <dbReference type="ARBA" id="ARBA00022603"/>
    </source>
</evidence>